<gene>
    <name evidence="1" type="ORF">HCN44_004154</name>
</gene>
<comment type="caution">
    <text evidence="1">The sequence shown here is derived from an EMBL/GenBank/DDBJ whole genome shotgun (WGS) entry which is preliminary data.</text>
</comment>
<sequence length="203" mass="23119">MSNLLCQFARSTSTRFIRNLQPIRHKVGQGAYEGEGKTTMTILNKDADYGMMIDSISPIGFRLNLGISILGPMLIFPRSVIGWNIGEAGDIDEKSLTIFKVLEPKPDIVILGLDQVYPRDAPFLKDFERIMKSYNIKYEINQIRHACTTFNFLNAESRYCVGAFMPPVDLFSFDQMKIDEAAVHRALHGPYRPHSEEFTIDHK</sequence>
<dbReference type="GO" id="GO:0005743">
    <property type="term" value="C:mitochondrial inner membrane"/>
    <property type="evidence" value="ECO:0007669"/>
    <property type="project" value="TreeGrafter"/>
</dbReference>
<accession>A0A835CSU6</accession>
<dbReference type="Proteomes" id="UP000639338">
    <property type="component" value="Unassembled WGS sequence"/>
</dbReference>
<dbReference type="InterPro" id="IPR036748">
    <property type="entry name" value="MTH938-like_sf"/>
</dbReference>
<evidence type="ECO:0008006" key="3">
    <source>
        <dbReference type="Google" id="ProtNLM"/>
    </source>
</evidence>
<evidence type="ECO:0000313" key="2">
    <source>
        <dbReference type="Proteomes" id="UP000639338"/>
    </source>
</evidence>
<reference evidence="1 2" key="1">
    <citation type="submission" date="2020-08" db="EMBL/GenBank/DDBJ databases">
        <title>Aphidius gifuensis genome sequencing and assembly.</title>
        <authorList>
            <person name="Du Z."/>
        </authorList>
    </citation>
    <scope>NUCLEOTIDE SEQUENCE [LARGE SCALE GENOMIC DNA]</scope>
    <source>
        <strain evidence="1">YNYX2018</strain>
        <tissue evidence="1">Adults</tissue>
    </source>
</reference>
<name>A0A835CSU6_APHGI</name>
<dbReference type="AlphaFoldDB" id="A0A835CSU6"/>
<evidence type="ECO:0000313" key="1">
    <source>
        <dbReference type="EMBL" id="KAF7994682.1"/>
    </source>
</evidence>
<dbReference type="InterPro" id="IPR007523">
    <property type="entry name" value="NDUFAF3/AAMDC"/>
</dbReference>
<keyword evidence="2" id="KW-1185">Reference proteome</keyword>
<dbReference type="PANTHER" id="PTHR21192:SF2">
    <property type="entry name" value="NADH DEHYDROGENASE [UBIQUINONE] 1 ALPHA SUBCOMPLEX ASSEMBLY FACTOR 3"/>
    <property type="match status" value="1"/>
</dbReference>
<dbReference type="SUPFAM" id="SSF64076">
    <property type="entry name" value="MTH938-like"/>
    <property type="match status" value="1"/>
</dbReference>
<dbReference type="GO" id="GO:0032981">
    <property type="term" value="P:mitochondrial respiratory chain complex I assembly"/>
    <property type="evidence" value="ECO:0007669"/>
    <property type="project" value="TreeGrafter"/>
</dbReference>
<dbReference type="PANTHER" id="PTHR21192">
    <property type="entry name" value="NUCLEAR PROTEIN E3-3"/>
    <property type="match status" value="1"/>
</dbReference>
<dbReference type="Pfam" id="PF04430">
    <property type="entry name" value="DUF498"/>
    <property type="match status" value="1"/>
</dbReference>
<dbReference type="OrthoDB" id="20681at2759"/>
<organism evidence="1 2">
    <name type="scientific">Aphidius gifuensis</name>
    <name type="common">Parasitoid wasp</name>
    <dbReference type="NCBI Taxonomy" id="684658"/>
    <lineage>
        <taxon>Eukaryota</taxon>
        <taxon>Metazoa</taxon>
        <taxon>Ecdysozoa</taxon>
        <taxon>Arthropoda</taxon>
        <taxon>Hexapoda</taxon>
        <taxon>Insecta</taxon>
        <taxon>Pterygota</taxon>
        <taxon>Neoptera</taxon>
        <taxon>Endopterygota</taxon>
        <taxon>Hymenoptera</taxon>
        <taxon>Apocrita</taxon>
        <taxon>Ichneumonoidea</taxon>
        <taxon>Braconidae</taxon>
        <taxon>Aphidiinae</taxon>
        <taxon>Aphidius</taxon>
    </lineage>
</organism>
<protein>
    <recommendedName>
        <fullName evidence="3">NADH dehydrogenase [ubiquinone] 1 alpha subcomplex assembly factor 3</fullName>
    </recommendedName>
</protein>
<dbReference type="EMBL" id="JACMRX010000002">
    <property type="protein sequence ID" value="KAF7994682.1"/>
    <property type="molecule type" value="Genomic_DNA"/>
</dbReference>
<dbReference type="Gene3D" id="3.40.1230.10">
    <property type="entry name" value="MTH938-like"/>
    <property type="match status" value="1"/>
</dbReference>
<proteinExistence type="predicted"/>